<feature type="repeat" description="NHL" evidence="3">
    <location>
        <begin position="221"/>
        <end position="253"/>
    </location>
</feature>
<dbReference type="Gene3D" id="2.40.10.500">
    <property type="match status" value="4"/>
</dbReference>
<dbReference type="CDD" id="cd05819">
    <property type="entry name" value="NHL"/>
    <property type="match status" value="2"/>
</dbReference>
<dbReference type="InterPro" id="IPR050952">
    <property type="entry name" value="TRIM-NHL_E3_ligases"/>
</dbReference>
<gene>
    <name evidence="6" type="ORF">GON05_02050</name>
</gene>
<organism evidence="6 7">
    <name type="scientific">Paenibacillus anseongense</name>
    <dbReference type="NCBI Taxonomy" id="2682845"/>
    <lineage>
        <taxon>Bacteria</taxon>
        <taxon>Bacillati</taxon>
        <taxon>Bacillota</taxon>
        <taxon>Bacilli</taxon>
        <taxon>Bacillales</taxon>
        <taxon>Paenibacillaceae</taxon>
        <taxon>Paenibacillus</taxon>
    </lineage>
</organism>
<dbReference type="PROSITE" id="PS51125">
    <property type="entry name" value="NHL"/>
    <property type="match status" value="8"/>
</dbReference>
<dbReference type="InterPro" id="IPR001119">
    <property type="entry name" value="SLH_dom"/>
</dbReference>
<dbReference type="PROSITE" id="PS51272">
    <property type="entry name" value="SLH"/>
    <property type="match status" value="3"/>
</dbReference>
<dbReference type="PANTHER" id="PTHR24104">
    <property type="entry name" value="E3 UBIQUITIN-PROTEIN LIGASE NHLRC1-RELATED"/>
    <property type="match status" value="1"/>
</dbReference>
<feature type="domain" description="SLH" evidence="5">
    <location>
        <begin position="1427"/>
        <end position="1487"/>
    </location>
</feature>
<reference evidence="6 7" key="1">
    <citation type="submission" date="2019-12" db="EMBL/GenBank/DDBJ databases">
        <authorList>
            <person name="Huq M.A."/>
        </authorList>
    </citation>
    <scope>NUCLEOTIDE SEQUENCE [LARGE SCALE GENOMIC DNA]</scope>
    <source>
        <strain evidence="6 7">MAH-34</strain>
    </source>
</reference>
<dbReference type="InterPro" id="IPR025883">
    <property type="entry name" value="Cadherin-like_domain"/>
</dbReference>
<feature type="repeat" description="NHL" evidence="3">
    <location>
        <begin position="421"/>
        <end position="451"/>
    </location>
</feature>
<dbReference type="Gene3D" id="2.60.40.4270">
    <property type="entry name" value="Listeria-Bacteroides repeat domain"/>
    <property type="match status" value="2"/>
</dbReference>
<evidence type="ECO:0000259" key="5">
    <source>
        <dbReference type="PROSITE" id="PS51272"/>
    </source>
</evidence>
<dbReference type="InterPro" id="IPR042229">
    <property type="entry name" value="Listeria/Bacterioides_rpt_sf"/>
</dbReference>
<feature type="repeat" description="NHL" evidence="3">
    <location>
        <begin position="139"/>
        <end position="170"/>
    </location>
</feature>
<evidence type="ECO:0000313" key="6">
    <source>
        <dbReference type="EMBL" id="MVQ33420.1"/>
    </source>
</evidence>
<name>A0ABW9U6I2_9BACL</name>
<dbReference type="InterPro" id="IPR001258">
    <property type="entry name" value="NHL_repeat"/>
</dbReference>
<feature type="repeat" description="NHL" evidence="3">
    <location>
        <begin position="91"/>
        <end position="125"/>
    </location>
</feature>
<feature type="repeat" description="NHL" evidence="3">
    <location>
        <begin position="548"/>
        <end position="581"/>
    </location>
</feature>
<feature type="region of interest" description="Disordered" evidence="4">
    <location>
        <begin position="1194"/>
        <end position="1226"/>
    </location>
</feature>
<dbReference type="EMBL" id="WSEM01000003">
    <property type="protein sequence ID" value="MVQ33420.1"/>
    <property type="molecule type" value="Genomic_DNA"/>
</dbReference>
<dbReference type="InterPro" id="IPR013378">
    <property type="entry name" value="InlB-like_B-rpt"/>
</dbReference>
<feature type="repeat" description="NHL" evidence="3">
    <location>
        <begin position="374"/>
        <end position="406"/>
    </location>
</feature>
<feature type="domain" description="SLH" evidence="5">
    <location>
        <begin position="1363"/>
        <end position="1426"/>
    </location>
</feature>
<dbReference type="SUPFAM" id="SSF101898">
    <property type="entry name" value="NHL repeat"/>
    <property type="match status" value="2"/>
</dbReference>
<feature type="repeat" description="NHL" evidence="3">
    <location>
        <begin position="462"/>
        <end position="494"/>
    </location>
</feature>
<evidence type="ECO:0000256" key="3">
    <source>
        <dbReference type="PROSITE-ProRule" id="PRU00504"/>
    </source>
</evidence>
<comment type="subcellular location">
    <subcellularLocation>
        <location evidence="1">Cell envelope</location>
    </subcellularLocation>
</comment>
<dbReference type="PANTHER" id="PTHR24104:SF25">
    <property type="entry name" value="PROTEIN LIN-41"/>
    <property type="match status" value="1"/>
</dbReference>
<dbReference type="Gene3D" id="2.120.10.30">
    <property type="entry name" value="TolB, C-terminal domain"/>
    <property type="match status" value="1"/>
</dbReference>
<dbReference type="Pfam" id="PF12733">
    <property type="entry name" value="Cadherin-like"/>
    <property type="match status" value="3"/>
</dbReference>
<sequence length="1543" mass="161341">MNNVNTMKRVAAMLMSFMLLVLPVMQIVLGGSVAYATPETKVWTDVTKSGGFWNPYGVALGGDGTLYVTDRDSNRIKKMPSGGNAWQDITNAGGFDNPNGIAVDSNGTVYVSDGRNKKIKKLSSGGSAWQDIPNEQQYEFNIPTGIAVGSDGTVYVADPGYNQIKKRTSGGSAWEDVTYSGSPVGMALGSDGTLYVTDRYYHQIRKLVSGSSTWEDITHSGGFDNPDGIAVDSDGTIYVSDGTTGQIKKLPSGGSVWEDITGSGAFNTPASLAAGSDGTLYAVDSRNYKIKKWSSGYLVSFDSRGGTSINAQPVAKDGYAAEPAASKAYSTLEGWYSDSALTQPFNFATTAITANITLYAKWDTSIWVDITKSGDFNNPSGVAVGSDGTVYVTDRTNRKIKKLSNTGSTSAWEDITNSQTFYSPSGIAVGSDGAVYVADAGIGQIKKLPSGASAWEDITLSGGFNFPGGIAVDRYGTLYVADTMHNQIKKLPSGGSTWADITFAGDFQYPAGIAVDNDDTVYVADTYHSQIKKLPNGASDWEDITKSGTFSFPTGIAAGSNGTVYVVDSEDNRQVKKLLSGGSSWKDITNSGGFYYPNGIAVGSDGTLYVPDTSNFIRKQSHAYTVNFVTNDAWWTAGDQIVIHNDLATEPTVPTRTGYSFEGWYSSSQFSGAPFDVATTAITSDHVLYAKWVMTAAAVNIEAPVFDATPQDATAIEEATANVDYTVTHVTWNEPLTTDGKFKRGQSYTATVELTSKNAKEFQAVAFTPTVDEASEVGSTITTGTGVGNTVTFTVAFSATEIPIGTAAIAGITPPVTGAVPVSAIPATSEYTATVAWSPSDAVFAPNTSYTASITITPNEGYTLIGIGDNFFTVAGATSVTTDVDTGVVTAVFPATAPLNNNALLANLTVDQGALTFSSLQGTYSVDVPNAITSLHVAATKAEVSQTLAVTGAVYMTATGNVYTYQASNLTVGANGIRIVVISEDQTQNTYNLTVNRLSNNAELSELALSGIGLTPAFVSGTTTYTANVANEVSSTTVTPTVSESQGRVTVNGTSVASGGTSDVIPLNVGSNTITLVVTAQDDTTKTYTVTITRAERLSNYADLSGLTLSGVNLIPAFASGTTAYTANVANEVSSTTVTPTVSESHARVAVNGTAVASGGTSDVIPLIVGSNTITLVVTAQDGTTKTYTVTITRANAGGGGGPSGGSGGSGSSGSSSTGTYTDGKLTLPAGDKGEVSLNQEVTVSIPAGATSRELKVTITKVLEAQALLTNQKALASPVFEIVKNFSENFIKPITLTFVFDKSKLSGDQTVSVFYFDEAKKEWVKVPGGKINEGKITVEVNHFTKYAVFAVGQGATVPPTDIIPSIHFSDISGHWAEASIKQAVNLGIVNGYPDGTFKPNKTVTRAEFAVMLMNTLKPQGNGAELTFTDKGKIGTWAQKSVAQAVQAGIITGYEDSTFRPDAEISRSEMAVMIAKALGQSVEAATATGFADDKDIPDWAKGAVGAMKKLSMIEGKGSNTFAPGDKTTRAESVTVLLKLAQKVE</sequence>
<evidence type="ECO:0000256" key="4">
    <source>
        <dbReference type="SAM" id="MobiDB-lite"/>
    </source>
</evidence>
<dbReference type="Pfam" id="PF09479">
    <property type="entry name" value="Flg_new"/>
    <property type="match status" value="2"/>
</dbReference>
<dbReference type="NCBIfam" id="TIGR02543">
    <property type="entry name" value="List_Bact_rpt"/>
    <property type="match status" value="2"/>
</dbReference>
<dbReference type="Pfam" id="PF00395">
    <property type="entry name" value="SLH"/>
    <property type="match status" value="3"/>
</dbReference>
<dbReference type="Pfam" id="PF01436">
    <property type="entry name" value="NHL"/>
    <property type="match status" value="3"/>
</dbReference>
<feature type="compositionally biased region" description="Gly residues" evidence="4">
    <location>
        <begin position="1197"/>
        <end position="1212"/>
    </location>
</feature>
<dbReference type="InterPro" id="IPR011042">
    <property type="entry name" value="6-blade_b-propeller_TolB-like"/>
</dbReference>
<dbReference type="Pfam" id="PF24684">
    <property type="entry name" value="Vgb_lyase"/>
    <property type="match status" value="1"/>
</dbReference>
<keyword evidence="7" id="KW-1185">Reference proteome</keyword>
<accession>A0ABW9U6I2</accession>
<keyword evidence="2" id="KW-0677">Repeat</keyword>
<protein>
    <recommendedName>
        <fullName evidence="5">SLH domain-containing protein</fullName>
    </recommendedName>
</protein>
<dbReference type="Gene3D" id="2.60.220.30">
    <property type="match status" value="1"/>
</dbReference>
<evidence type="ECO:0000256" key="1">
    <source>
        <dbReference type="ARBA" id="ARBA00004196"/>
    </source>
</evidence>
<proteinExistence type="predicted"/>
<feature type="domain" description="SLH" evidence="5">
    <location>
        <begin position="1489"/>
        <end position="1543"/>
    </location>
</feature>
<dbReference type="Proteomes" id="UP000467637">
    <property type="component" value="Unassembled WGS sequence"/>
</dbReference>
<feature type="repeat" description="NHL" evidence="3">
    <location>
        <begin position="505"/>
        <end position="537"/>
    </location>
</feature>
<evidence type="ECO:0000313" key="7">
    <source>
        <dbReference type="Proteomes" id="UP000467637"/>
    </source>
</evidence>
<comment type="caution">
    <text evidence="6">The sequence shown here is derived from an EMBL/GenBank/DDBJ whole genome shotgun (WGS) entry which is preliminary data.</text>
</comment>
<evidence type="ECO:0000256" key="2">
    <source>
        <dbReference type="ARBA" id="ARBA00022737"/>
    </source>
</evidence>